<dbReference type="GO" id="GO:0030170">
    <property type="term" value="F:pyridoxal phosphate binding"/>
    <property type="evidence" value="ECO:0007669"/>
    <property type="project" value="InterPro"/>
</dbReference>
<dbReference type="Gene3D" id="3.40.640.10">
    <property type="entry name" value="Type I PLP-dependent aspartate aminotransferase-like (Major domain)"/>
    <property type="match status" value="1"/>
</dbReference>
<comment type="similarity">
    <text evidence="2 7">Belongs to the group II decarboxylase family.</text>
</comment>
<dbReference type="GO" id="GO:0016831">
    <property type="term" value="F:carboxy-lyase activity"/>
    <property type="evidence" value="ECO:0007669"/>
    <property type="project" value="UniProtKB-KW"/>
</dbReference>
<evidence type="ECO:0000256" key="3">
    <source>
        <dbReference type="ARBA" id="ARBA00022793"/>
    </source>
</evidence>
<protein>
    <submittedName>
        <fullName evidence="8">Putative decarboxylase involved in desferrioxamine biosynthesis</fullName>
    </submittedName>
</protein>
<dbReference type="GO" id="GO:0019752">
    <property type="term" value="P:carboxylic acid metabolic process"/>
    <property type="evidence" value="ECO:0007669"/>
    <property type="project" value="InterPro"/>
</dbReference>
<dbReference type="InterPro" id="IPR010977">
    <property type="entry name" value="Aromatic_deC"/>
</dbReference>
<dbReference type="InterPro" id="IPR015422">
    <property type="entry name" value="PyrdxlP-dep_Trfase_small"/>
</dbReference>
<evidence type="ECO:0000256" key="7">
    <source>
        <dbReference type="RuleBase" id="RU000382"/>
    </source>
</evidence>
<keyword evidence="4 6" id="KW-0663">Pyridoxal phosphate</keyword>
<keyword evidence="3" id="KW-0210">Decarboxylase</keyword>
<feature type="modified residue" description="N6-(pyridoxal phosphate)lysine" evidence="6">
    <location>
        <position position="315"/>
    </location>
</feature>
<evidence type="ECO:0000256" key="6">
    <source>
        <dbReference type="PIRSR" id="PIRSR602129-50"/>
    </source>
</evidence>
<comment type="cofactor">
    <cofactor evidence="1 6 7">
        <name>pyridoxal 5'-phosphate</name>
        <dbReference type="ChEBI" id="CHEBI:597326"/>
    </cofactor>
</comment>
<sequence>MNESNKINGFIKNSVEDSFFPNVDLREEIISYVNESINERISNLDYAPVSPILSKHDIIEIISKYDFNKNNHPQDVLNDVFDLLNNGIVHVTSPNYFGLFNPTSSFWGGIAEFITSIYNPQMAAWSHAPACVEIENKIINYFGITAGYRSEETNGIFTYGGSEANFTALICALVKKFPDYTITGLSKINGNPVFYVSSDSHLAWLKIAVQSGLGKSAVRLIMVDKNGKFDVKKLREAIEKDKISGKQPFFVSATAGTTNAGIIDPLDDIADICKEYDLYYHVDAAWAGAILLSDTYKHLLKGIEHSDSITLDAHKWLAAPMGTGMFISSCPGILSKSFAVSTNYMPDKYEDNLDPYASSVQWSRKFNGLKLFIPMAILGHTGFRNMIEQHIDLGIYLKQRLIENRWEVINPSDLPIACFIDSDGHMTENILAAVLEDNSHWLSMTHYAGVKALRACITSFRTTKADIDKLISCLNKSREMR</sequence>
<accession>A0A2D0KSW8</accession>
<dbReference type="Pfam" id="PF00282">
    <property type="entry name" value="Pyridoxal_deC"/>
    <property type="match status" value="1"/>
</dbReference>
<evidence type="ECO:0000256" key="4">
    <source>
        <dbReference type="ARBA" id="ARBA00022898"/>
    </source>
</evidence>
<gene>
    <name evidence="8" type="ORF">Xsto_01134</name>
</gene>
<proteinExistence type="inferred from homology"/>
<keyword evidence="9" id="KW-1185">Reference proteome</keyword>
<dbReference type="SUPFAM" id="SSF53383">
    <property type="entry name" value="PLP-dependent transferases"/>
    <property type="match status" value="1"/>
</dbReference>
<dbReference type="RefSeq" id="WP_099124331.1">
    <property type="nucleotide sequence ID" value="NZ_CAWNRH010000159.1"/>
</dbReference>
<evidence type="ECO:0000256" key="1">
    <source>
        <dbReference type="ARBA" id="ARBA00001933"/>
    </source>
</evidence>
<name>A0A2D0KSW8_9GAMM</name>
<dbReference type="Gene3D" id="3.90.1150.10">
    <property type="entry name" value="Aspartate Aminotransferase, domain 1"/>
    <property type="match status" value="1"/>
</dbReference>
<dbReference type="PANTHER" id="PTHR11999">
    <property type="entry name" value="GROUP II PYRIDOXAL-5-PHOSPHATE DECARBOXYLASE"/>
    <property type="match status" value="1"/>
</dbReference>
<organism evidence="8 9">
    <name type="scientific">Xenorhabdus stockiae</name>
    <dbReference type="NCBI Taxonomy" id="351614"/>
    <lineage>
        <taxon>Bacteria</taxon>
        <taxon>Pseudomonadati</taxon>
        <taxon>Pseudomonadota</taxon>
        <taxon>Gammaproteobacteria</taxon>
        <taxon>Enterobacterales</taxon>
        <taxon>Morganellaceae</taxon>
        <taxon>Xenorhabdus</taxon>
    </lineage>
</organism>
<comment type="caution">
    <text evidence="8">The sequence shown here is derived from an EMBL/GenBank/DDBJ whole genome shotgun (WGS) entry which is preliminary data.</text>
</comment>
<evidence type="ECO:0000256" key="2">
    <source>
        <dbReference type="ARBA" id="ARBA00009533"/>
    </source>
</evidence>
<dbReference type="InterPro" id="IPR015421">
    <property type="entry name" value="PyrdxlP-dep_Trfase_major"/>
</dbReference>
<dbReference type="AlphaFoldDB" id="A0A2D0KSW8"/>
<dbReference type="InterPro" id="IPR002129">
    <property type="entry name" value="PyrdxlP-dep_de-COase"/>
</dbReference>
<dbReference type="Proteomes" id="UP000222366">
    <property type="component" value="Unassembled WGS sequence"/>
</dbReference>
<evidence type="ECO:0000313" key="9">
    <source>
        <dbReference type="Proteomes" id="UP000222366"/>
    </source>
</evidence>
<evidence type="ECO:0000256" key="5">
    <source>
        <dbReference type="ARBA" id="ARBA00023239"/>
    </source>
</evidence>
<reference evidence="8 9" key="1">
    <citation type="journal article" date="2017" name="Nat. Microbiol.">
        <title>Natural product diversity associated with the nematode symbionts Photorhabdus and Xenorhabdus.</title>
        <authorList>
            <person name="Tobias N.J."/>
            <person name="Wolff H."/>
            <person name="Djahanschiri B."/>
            <person name="Grundmann F."/>
            <person name="Kronenwerth M."/>
            <person name="Shi Y.M."/>
            <person name="Simonyi S."/>
            <person name="Grun P."/>
            <person name="Shapiro-Ilan D."/>
            <person name="Pidot S.J."/>
            <person name="Stinear T.P."/>
            <person name="Ebersberger I."/>
            <person name="Bode H.B."/>
        </authorList>
    </citation>
    <scope>NUCLEOTIDE SEQUENCE [LARGE SCALE GENOMIC DNA]</scope>
    <source>
        <strain evidence="8 9">DSM 17904</strain>
    </source>
</reference>
<dbReference type="InterPro" id="IPR015424">
    <property type="entry name" value="PyrdxlP-dep_Trfase"/>
</dbReference>
<dbReference type="EMBL" id="NJAJ01000008">
    <property type="protein sequence ID" value="PHM66522.1"/>
    <property type="molecule type" value="Genomic_DNA"/>
</dbReference>
<evidence type="ECO:0000313" key="8">
    <source>
        <dbReference type="EMBL" id="PHM66522.1"/>
    </source>
</evidence>
<dbReference type="PANTHER" id="PTHR11999:SF70">
    <property type="entry name" value="MIP05841P"/>
    <property type="match status" value="1"/>
</dbReference>
<keyword evidence="5 7" id="KW-0456">Lyase</keyword>